<dbReference type="InterPro" id="IPR013099">
    <property type="entry name" value="K_chnl_dom"/>
</dbReference>
<dbReference type="InterPro" id="IPR003938">
    <property type="entry name" value="K_chnl_volt-dep_EAG/ELK/ERG"/>
</dbReference>
<keyword evidence="2" id="KW-0813">Transport</keyword>
<reference evidence="11" key="2">
    <citation type="submission" date="2021-01" db="EMBL/GenBank/DDBJ databases">
        <authorList>
            <person name="Hahn C.R."/>
            <person name="Youssef N.H."/>
            <person name="Elshahed M."/>
        </authorList>
    </citation>
    <scope>NUCLEOTIDE SEQUENCE</scope>
    <source>
        <strain evidence="11">Zod_Metabat.24</strain>
    </source>
</reference>
<reference evidence="11" key="1">
    <citation type="journal article" date="2021" name="Environ. Microbiol.">
        <title>Genomic characterization of three novel Desulfobacterota classes expand the metabolic and phylogenetic diversity of the phylum.</title>
        <authorList>
            <person name="Murphy C.L."/>
            <person name="Biggerstaff J."/>
            <person name="Eichhorn A."/>
            <person name="Ewing E."/>
            <person name="Shahan R."/>
            <person name="Soriano D."/>
            <person name="Stewart S."/>
            <person name="VanMol K."/>
            <person name="Walker R."/>
            <person name="Walters P."/>
            <person name="Elshahed M.S."/>
            <person name="Youssef N.H."/>
        </authorList>
    </citation>
    <scope>NUCLEOTIDE SEQUENCE</scope>
    <source>
        <strain evidence="11">Zod_Metabat.24</strain>
    </source>
</reference>
<keyword evidence="6 9" id="KW-0472">Membrane</keyword>
<evidence type="ECO:0000256" key="6">
    <source>
        <dbReference type="ARBA" id="ARBA00023136"/>
    </source>
</evidence>
<gene>
    <name evidence="11" type="ORF">JW984_08435</name>
</gene>
<proteinExistence type="predicted"/>
<dbReference type="Pfam" id="PF07885">
    <property type="entry name" value="Ion_trans_2"/>
    <property type="match status" value="1"/>
</dbReference>
<evidence type="ECO:0000256" key="3">
    <source>
        <dbReference type="ARBA" id="ARBA00022692"/>
    </source>
</evidence>
<evidence type="ECO:0000256" key="9">
    <source>
        <dbReference type="SAM" id="Phobius"/>
    </source>
</evidence>
<evidence type="ECO:0000313" key="11">
    <source>
        <dbReference type="EMBL" id="MBN1573206.1"/>
    </source>
</evidence>
<dbReference type="Gene3D" id="1.10.287.70">
    <property type="match status" value="1"/>
</dbReference>
<feature type="coiled-coil region" evidence="8">
    <location>
        <begin position="98"/>
        <end position="125"/>
    </location>
</feature>
<accession>A0A9D8KG75</accession>
<keyword evidence="8" id="KW-0175">Coiled coil</keyword>
<evidence type="ECO:0000256" key="7">
    <source>
        <dbReference type="ARBA" id="ARBA00023303"/>
    </source>
</evidence>
<dbReference type="PRINTS" id="PR01463">
    <property type="entry name" value="EAGCHANLFMLY"/>
</dbReference>
<evidence type="ECO:0000256" key="8">
    <source>
        <dbReference type="SAM" id="Coils"/>
    </source>
</evidence>
<name>A0A9D8KG75_9DELT</name>
<dbReference type="EMBL" id="JAFGIX010000042">
    <property type="protein sequence ID" value="MBN1573206.1"/>
    <property type="molecule type" value="Genomic_DNA"/>
</dbReference>
<sequence>MLAFITMVIRFVRTIFRGLKDPEFRGLLYLVIFTLMSGTGFYHKAEGWKFIDSLYFSVVTLTTIGYGDLAPTKPISKIFTIIYIFIGIGILIMFIDKVARTTIAAKEEKRAIREAKKKEKKAKKEGKVD</sequence>
<keyword evidence="3 9" id="KW-0812">Transmembrane</keyword>
<protein>
    <submittedName>
        <fullName evidence="11">Two pore domain potassium channel family protein</fullName>
    </submittedName>
</protein>
<evidence type="ECO:0000256" key="1">
    <source>
        <dbReference type="ARBA" id="ARBA00004141"/>
    </source>
</evidence>
<evidence type="ECO:0000259" key="10">
    <source>
        <dbReference type="Pfam" id="PF07885"/>
    </source>
</evidence>
<dbReference type="SUPFAM" id="SSF81324">
    <property type="entry name" value="Voltage-gated potassium channels"/>
    <property type="match status" value="1"/>
</dbReference>
<dbReference type="PANTHER" id="PTHR11003">
    <property type="entry name" value="POTASSIUM CHANNEL, SUBFAMILY K"/>
    <property type="match status" value="1"/>
</dbReference>
<dbReference type="GO" id="GO:0015271">
    <property type="term" value="F:outward rectifier potassium channel activity"/>
    <property type="evidence" value="ECO:0007669"/>
    <property type="project" value="TreeGrafter"/>
</dbReference>
<feature type="domain" description="Potassium channel" evidence="10">
    <location>
        <begin position="30"/>
        <end position="101"/>
    </location>
</feature>
<comment type="caution">
    <text evidence="11">The sequence shown here is derived from an EMBL/GenBank/DDBJ whole genome shotgun (WGS) entry which is preliminary data.</text>
</comment>
<dbReference type="AlphaFoldDB" id="A0A9D8KG75"/>
<dbReference type="Proteomes" id="UP000809273">
    <property type="component" value="Unassembled WGS sequence"/>
</dbReference>
<dbReference type="InterPro" id="IPR003280">
    <property type="entry name" value="2pore_dom_K_chnl"/>
</dbReference>
<feature type="transmembrane region" description="Helical" evidence="9">
    <location>
        <begin position="75"/>
        <end position="95"/>
    </location>
</feature>
<evidence type="ECO:0000256" key="5">
    <source>
        <dbReference type="ARBA" id="ARBA00023065"/>
    </source>
</evidence>
<comment type="subcellular location">
    <subcellularLocation>
        <location evidence="1">Membrane</location>
        <topology evidence="1">Multi-pass membrane protein</topology>
    </subcellularLocation>
</comment>
<evidence type="ECO:0000313" key="12">
    <source>
        <dbReference type="Proteomes" id="UP000809273"/>
    </source>
</evidence>
<keyword evidence="5" id="KW-0406">Ion transport</keyword>
<dbReference type="GO" id="GO:0005886">
    <property type="term" value="C:plasma membrane"/>
    <property type="evidence" value="ECO:0007669"/>
    <property type="project" value="TreeGrafter"/>
</dbReference>
<keyword evidence="4 9" id="KW-1133">Transmembrane helix</keyword>
<evidence type="ECO:0000256" key="4">
    <source>
        <dbReference type="ARBA" id="ARBA00022989"/>
    </source>
</evidence>
<dbReference type="GO" id="GO:0022841">
    <property type="term" value="F:potassium ion leak channel activity"/>
    <property type="evidence" value="ECO:0007669"/>
    <property type="project" value="TreeGrafter"/>
</dbReference>
<dbReference type="GO" id="GO:0030322">
    <property type="term" value="P:stabilization of membrane potential"/>
    <property type="evidence" value="ECO:0007669"/>
    <property type="project" value="TreeGrafter"/>
</dbReference>
<organism evidence="11 12">
    <name type="scientific">Candidatus Zymogenus saltonus</name>
    <dbReference type="NCBI Taxonomy" id="2844893"/>
    <lineage>
        <taxon>Bacteria</taxon>
        <taxon>Deltaproteobacteria</taxon>
        <taxon>Candidatus Zymogenia</taxon>
        <taxon>Candidatus Zymogeniales</taxon>
        <taxon>Candidatus Zymogenaceae</taxon>
        <taxon>Candidatus Zymogenus</taxon>
    </lineage>
</organism>
<dbReference type="PANTHER" id="PTHR11003:SF291">
    <property type="entry name" value="IP11374P"/>
    <property type="match status" value="1"/>
</dbReference>
<keyword evidence="7 11" id="KW-0407">Ion channel</keyword>
<evidence type="ECO:0000256" key="2">
    <source>
        <dbReference type="ARBA" id="ARBA00022448"/>
    </source>
</evidence>
<feature type="transmembrane region" description="Helical" evidence="9">
    <location>
        <begin position="26"/>
        <end position="43"/>
    </location>
</feature>